<accession>A0ABX5H7H8</accession>
<keyword evidence="3" id="KW-1185">Reference proteome</keyword>
<protein>
    <submittedName>
        <fullName evidence="2">Uncharacterized protein</fullName>
    </submittedName>
</protein>
<name>A0ABX5H7H8_PHOAN</name>
<proteinExistence type="predicted"/>
<evidence type="ECO:0000256" key="1">
    <source>
        <dbReference type="SAM" id="Phobius"/>
    </source>
</evidence>
<keyword evidence="1" id="KW-0472">Membrane</keyword>
<dbReference type="Proteomes" id="UP000240989">
    <property type="component" value="Unassembled WGS sequence"/>
</dbReference>
<organism evidence="2 3">
    <name type="scientific">Photobacterium angustum</name>
    <dbReference type="NCBI Taxonomy" id="661"/>
    <lineage>
        <taxon>Bacteria</taxon>
        <taxon>Pseudomonadati</taxon>
        <taxon>Pseudomonadota</taxon>
        <taxon>Gammaproteobacteria</taxon>
        <taxon>Vibrionales</taxon>
        <taxon>Vibrionaceae</taxon>
        <taxon>Photobacterium</taxon>
    </lineage>
</organism>
<feature type="transmembrane region" description="Helical" evidence="1">
    <location>
        <begin position="51"/>
        <end position="69"/>
    </location>
</feature>
<gene>
    <name evidence="2" type="ORF">C0W27_02445</name>
</gene>
<keyword evidence="1" id="KW-1133">Transmembrane helix</keyword>
<sequence length="109" mass="12914">MDIAELEQELKKISQPYEIKSYGLDIKFGFLLGSFSVYYDKKRDDLRFGSPLRWILVLISFCALGYLMMSFDYSPLGSSFLFITVVINFVFAIIRELRIYRIKKRLYIQ</sequence>
<comment type="caution">
    <text evidence="2">The sequence shown here is derived from an EMBL/GenBank/DDBJ whole genome shotgun (WGS) entry which is preliminary data.</text>
</comment>
<keyword evidence="1" id="KW-0812">Transmembrane</keyword>
<feature type="transmembrane region" description="Helical" evidence="1">
    <location>
        <begin position="75"/>
        <end position="94"/>
    </location>
</feature>
<reference evidence="2 3" key="1">
    <citation type="submission" date="2018-01" db="EMBL/GenBank/DDBJ databases">
        <title>Whole genome sequencing of Histamine producing bacteria.</title>
        <authorList>
            <person name="Butler K."/>
        </authorList>
    </citation>
    <scope>NUCLEOTIDE SEQUENCE [LARGE SCALE GENOMIC DNA]</scope>
    <source>
        <strain evidence="2 3">A6-1</strain>
    </source>
</reference>
<dbReference type="RefSeq" id="WP_045151344.1">
    <property type="nucleotide sequence ID" value="NZ_JZSW01000001.1"/>
</dbReference>
<evidence type="ECO:0000313" key="2">
    <source>
        <dbReference type="EMBL" id="PSX12071.1"/>
    </source>
</evidence>
<evidence type="ECO:0000313" key="3">
    <source>
        <dbReference type="Proteomes" id="UP000240989"/>
    </source>
</evidence>
<dbReference type="EMBL" id="PYOU01000002">
    <property type="protein sequence ID" value="PSX12071.1"/>
    <property type="molecule type" value="Genomic_DNA"/>
</dbReference>